<sequence length="259" mass="29219">MENEELIPQSIKINYTSKNMSKAKQLIEKAKVIQHNRSKSKEEALTLLRRSSRQQVLAERKKIQETEDSVIIIDSSLNDNTAASERKQKSLRSLNDVLGKKSGNAKTTKNLNGKVRVPPSFLGKKAQKSADEPITIFDESSQDTSENSHDDEQFKAKREFLMSGLPESLKRHIAKKAAALEAYSMASSCFQTVVHVQQKDEGCLMWRLESPSCSLLIRLRDVNAEVTDVTKLTLSLVFWVEVSFFQSTKEAVIRGDQVF</sequence>
<accession>A0A8D0GH06</accession>
<feature type="region of interest" description="Disordered" evidence="1">
    <location>
        <begin position="116"/>
        <end position="152"/>
    </location>
</feature>
<dbReference type="AlphaFoldDB" id="A0A8D0GH06"/>
<reference evidence="2" key="2">
    <citation type="submission" date="2025-09" db="UniProtKB">
        <authorList>
            <consortium name="Ensembl"/>
        </authorList>
    </citation>
    <scope>IDENTIFICATION</scope>
</reference>
<protein>
    <submittedName>
        <fullName evidence="2">Uncharacterized protein</fullName>
    </submittedName>
</protein>
<evidence type="ECO:0000256" key="1">
    <source>
        <dbReference type="SAM" id="MobiDB-lite"/>
    </source>
</evidence>
<proteinExistence type="predicted"/>
<dbReference type="Ensembl" id="ENSSPUT00000007190.1">
    <property type="protein sequence ID" value="ENSSPUP00000006763.1"/>
    <property type="gene ID" value="ENSSPUG00000005218.1"/>
</dbReference>
<evidence type="ECO:0000313" key="3">
    <source>
        <dbReference type="Proteomes" id="UP000694392"/>
    </source>
</evidence>
<keyword evidence="3" id="KW-1185">Reference proteome</keyword>
<evidence type="ECO:0000313" key="2">
    <source>
        <dbReference type="Ensembl" id="ENSSPUP00000006763.1"/>
    </source>
</evidence>
<name>A0A8D0GH06_SPHPU</name>
<organism evidence="2 3">
    <name type="scientific">Sphenodon punctatus</name>
    <name type="common">Tuatara</name>
    <name type="synonym">Hatteria punctata</name>
    <dbReference type="NCBI Taxonomy" id="8508"/>
    <lineage>
        <taxon>Eukaryota</taxon>
        <taxon>Metazoa</taxon>
        <taxon>Chordata</taxon>
        <taxon>Craniata</taxon>
        <taxon>Vertebrata</taxon>
        <taxon>Euteleostomi</taxon>
        <taxon>Lepidosauria</taxon>
        <taxon>Sphenodontia</taxon>
        <taxon>Sphenodontidae</taxon>
        <taxon>Sphenodon</taxon>
    </lineage>
</organism>
<dbReference type="Proteomes" id="UP000694392">
    <property type="component" value="Unplaced"/>
</dbReference>
<reference evidence="2" key="1">
    <citation type="submission" date="2025-08" db="UniProtKB">
        <authorList>
            <consortium name="Ensembl"/>
        </authorList>
    </citation>
    <scope>IDENTIFICATION</scope>
</reference>